<organism evidence="2 3">
    <name type="scientific">Ceratocystis fimbriata f. sp. platani</name>
    <dbReference type="NCBI Taxonomy" id="88771"/>
    <lineage>
        <taxon>Eukaryota</taxon>
        <taxon>Fungi</taxon>
        <taxon>Dikarya</taxon>
        <taxon>Ascomycota</taxon>
        <taxon>Pezizomycotina</taxon>
        <taxon>Sordariomycetes</taxon>
        <taxon>Hypocreomycetidae</taxon>
        <taxon>Microascales</taxon>
        <taxon>Ceratocystidaceae</taxon>
        <taxon>Ceratocystis</taxon>
    </lineage>
</organism>
<dbReference type="EMBL" id="LBBL01000266">
    <property type="protein sequence ID" value="KKF93205.1"/>
    <property type="molecule type" value="Genomic_DNA"/>
</dbReference>
<name>A0A0F8B109_CERFI</name>
<keyword evidence="3" id="KW-1185">Reference proteome</keyword>
<dbReference type="AlphaFoldDB" id="A0A0F8B109"/>
<sequence>MLSSVPRTVARRQSLPSSAVAMGPVAFTRSLATRARHHRSESVAEDAVSQSFHEFNRCHSVEHMHLPVGSDARAACRQIAAHYWSAANGSQADKVARWRASSESMHYNTEKVSSSLDLGHLWQTPLQKTTSSSNILRSASQMSFLHDASHMQRMPASRRSVHTQSSSSSYYIDPITNKKVASPSAPRSNFEVGSFGSYQRAESVSEYDDLHMYRRSKIDSIVKTSALSGSSKYEDLHLYGPTTSPINIKSKKEPVYPDLHKYASPVGGPVLHEAETFPEYNDLHLYGPATVDNLLVDTTIPEYEDIHEYNVDHIHHETPVGVVGKASKNMNPVDEIIASHVSVPAEDKSAEYTDLHKYVAVKWNEPNGERPLTEEEKSKNYKDLHLYDGPVVFNEPHGKGSSSPEELSKKYEDLHHYDGPVLHSEPDGAAGKLTPEELSKQYRDLHLYDGPHQHLEPHGLPPKTAEELSKNYKDLDQYDGPHLFNEPHGELAASKEEMSKNYTDLDSYGPVFYQEPDGKPTNKYAQSSSASASSENHHNAASNSQYTNDLLSAANGLPQRHLRQTHQVSRSLNRASLDYDPYSIVPQGLEISYSEEIGAPSAGLTHVRSFGIVSPNMSAPTNIETNARNEIFRVFVYDDALDKMSVAETQTETPDGHQTMSPTEALLKLSHPAKFLPFFENLRAQGFEIVASNGNVLVFHKVRGDGSAIPRVVPIDRSCIQFDLRPDYSLSPIGGHPIRVDTKQKLDPISREETDFVSMLEKQNSRKKPSRAWGILRKTVVYSVVGYGLLKTGEQMGQNREAGAATHAR</sequence>
<dbReference type="Proteomes" id="UP000034841">
    <property type="component" value="Unassembled WGS sequence"/>
</dbReference>
<reference evidence="2 3" key="1">
    <citation type="submission" date="2015-04" db="EMBL/GenBank/DDBJ databases">
        <title>Genome sequence of Ceratocystis platani, a major pathogen of plane trees.</title>
        <authorList>
            <person name="Belbahri L."/>
        </authorList>
    </citation>
    <scope>NUCLEOTIDE SEQUENCE [LARGE SCALE GENOMIC DNA]</scope>
    <source>
        <strain evidence="2 3">CFO</strain>
    </source>
</reference>
<accession>A0A0F8B109</accession>
<feature type="region of interest" description="Disordered" evidence="1">
    <location>
        <begin position="507"/>
        <end position="542"/>
    </location>
</feature>
<comment type="caution">
    <text evidence="2">The sequence shown here is derived from an EMBL/GenBank/DDBJ whole genome shotgun (WGS) entry which is preliminary data.</text>
</comment>
<evidence type="ECO:0000313" key="2">
    <source>
        <dbReference type="EMBL" id="KKF93205.1"/>
    </source>
</evidence>
<evidence type="ECO:0000256" key="1">
    <source>
        <dbReference type="SAM" id="MobiDB-lite"/>
    </source>
</evidence>
<protein>
    <submittedName>
        <fullName evidence="2">Uncharacterized protein</fullName>
    </submittedName>
</protein>
<feature type="compositionally biased region" description="Low complexity" evidence="1">
    <location>
        <begin position="525"/>
        <end position="542"/>
    </location>
</feature>
<evidence type="ECO:0000313" key="3">
    <source>
        <dbReference type="Proteomes" id="UP000034841"/>
    </source>
</evidence>
<gene>
    <name evidence="2" type="ORF">CFO_g4442</name>
</gene>
<proteinExistence type="predicted"/>
<dbReference type="OrthoDB" id="3946750at2759"/>